<accession>A0A1E3AAM2</accession>
<evidence type="ECO:0000313" key="2">
    <source>
        <dbReference type="Proteomes" id="UP000094067"/>
    </source>
</evidence>
<sequence>MLPSTVIIFITQEDIFSCDLAMYTFTEQCEEVAGLHLDDGTKKIFLNMASKNGRPELISLLQYMKNTTLDNPDILVRDKRIRKLDRIVKEVKQSEEWEAAKMNILEIGIEKGKKDGNEEGMDRVNRLNRLLAEQNRTDDIIKAAGDKKYQEKLFKEFHL</sequence>
<dbReference type="RefSeq" id="WP_242877588.1">
    <property type="nucleotide sequence ID" value="NZ_DAWDRA010000194.1"/>
</dbReference>
<protein>
    <recommendedName>
        <fullName evidence="3">Rpn family recombination-promoting nuclease/putative transposase</fullName>
    </recommendedName>
</protein>
<reference evidence="1 2" key="1">
    <citation type="submission" date="2016-07" db="EMBL/GenBank/DDBJ databases">
        <title>Characterization of isolates of Eisenbergiella tayi derived from blood cultures, using whole genome sequencing.</title>
        <authorList>
            <person name="Burdz T."/>
            <person name="Wiebe D."/>
            <person name="Huynh C."/>
            <person name="Bernard K."/>
        </authorList>
    </citation>
    <scope>NUCLEOTIDE SEQUENCE [LARGE SCALE GENOMIC DNA]</scope>
    <source>
        <strain evidence="1 2">NML 110608</strain>
    </source>
</reference>
<dbReference type="EMBL" id="MCGH01000002">
    <property type="protein sequence ID" value="ODM05804.1"/>
    <property type="molecule type" value="Genomic_DNA"/>
</dbReference>
<proteinExistence type="predicted"/>
<name>A0A1E3AAM2_9FIRM</name>
<comment type="caution">
    <text evidence="1">The sequence shown here is derived from an EMBL/GenBank/DDBJ whole genome shotgun (WGS) entry which is preliminary data.</text>
</comment>
<evidence type="ECO:0008006" key="3">
    <source>
        <dbReference type="Google" id="ProtNLM"/>
    </source>
</evidence>
<evidence type="ECO:0000313" key="1">
    <source>
        <dbReference type="EMBL" id="ODM05804.1"/>
    </source>
</evidence>
<dbReference type="Proteomes" id="UP000094067">
    <property type="component" value="Unassembled WGS sequence"/>
</dbReference>
<organism evidence="1 2">
    <name type="scientific">Eisenbergiella tayi</name>
    <dbReference type="NCBI Taxonomy" id="1432052"/>
    <lineage>
        <taxon>Bacteria</taxon>
        <taxon>Bacillati</taxon>
        <taxon>Bacillota</taxon>
        <taxon>Clostridia</taxon>
        <taxon>Lachnospirales</taxon>
        <taxon>Lachnospiraceae</taxon>
        <taxon>Eisenbergiella</taxon>
    </lineage>
</organism>
<dbReference type="PATRIC" id="fig|1432052.4.peg.1889"/>
<gene>
    <name evidence="1" type="ORF">BEI61_01693</name>
</gene>
<dbReference type="AlphaFoldDB" id="A0A1E3AAM2"/>